<evidence type="ECO:0000313" key="3">
    <source>
        <dbReference type="EMBL" id="OJJ47750.1"/>
    </source>
</evidence>
<dbReference type="OrthoDB" id="5553410at2759"/>
<feature type="transmembrane region" description="Helical" evidence="1">
    <location>
        <begin position="101"/>
        <end position="118"/>
    </location>
</feature>
<protein>
    <recommendedName>
        <fullName evidence="2">DUF2470 domain-containing protein</fullName>
    </recommendedName>
</protein>
<dbReference type="AlphaFoldDB" id="A0A1L9SKL7"/>
<feature type="domain" description="DUF2470" evidence="2">
    <location>
        <begin position="5"/>
        <end position="78"/>
    </location>
</feature>
<dbReference type="InterPro" id="IPR037119">
    <property type="entry name" value="Haem_oxidase_HugZ-like_sf"/>
</dbReference>
<dbReference type="GeneID" id="34613540"/>
<evidence type="ECO:0000256" key="1">
    <source>
        <dbReference type="SAM" id="Phobius"/>
    </source>
</evidence>
<keyword evidence="1" id="KW-0812">Transmembrane</keyword>
<evidence type="ECO:0000313" key="4">
    <source>
        <dbReference type="Proteomes" id="UP000184188"/>
    </source>
</evidence>
<keyword evidence="4" id="KW-1185">Reference proteome</keyword>
<dbReference type="VEuPathDB" id="FungiDB:ASPZODRAFT_1769791"/>
<dbReference type="PANTHER" id="PTHR37783:SF1">
    <property type="entry name" value="MEMBRANE PROTEIN, PUTATIVE (AFU_ORTHOLOGUE AFUA_1G04315)-RELATED"/>
    <property type="match status" value="1"/>
</dbReference>
<organism evidence="3 4">
    <name type="scientific">Penicilliopsis zonata CBS 506.65</name>
    <dbReference type="NCBI Taxonomy" id="1073090"/>
    <lineage>
        <taxon>Eukaryota</taxon>
        <taxon>Fungi</taxon>
        <taxon>Dikarya</taxon>
        <taxon>Ascomycota</taxon>
        <taxon>Pezizomycotina</taxon>
        <taxon>Eurotiomycetes</taxon>
        <taxon>Eurotiomycetidae</taxon>
        <taxon>Eurotiales</taxon>
        <taxon>Aspergillaceae</taxon>
        <taxon>Penicilliopsis</taxon>
    </lineage>
</organism>
<sequence length="216" mass="24265">MADRKQFIINHMNNDHQDSLVLYLRVYCRVAASDARSAHLDDVKLDQLLLSANGNRYSVPLQPPMASLADTRARVVALHHECLAALGLSDVQIKVYQPPQGVIQSAVFLVCLATYIAFSRRGNFLPGSFLYETLSSAFSPSSTRVEQFMDFCYTIQPILITLMLGIHIAESALLAARLRRHRVPLFSRVWWAWEISCMIEGYGCFQRTAALTASKN</sequence>
<dbReference type="Proteomes" id="UP000184188">
    <property type="component" value="Unassembled WGS sequence"/>
</dbReference>
<dbReference type="PANTHER" id="PTHR37783">
    <property type="entry name" value="MEMBRANE PROTEIN, PUTATIVE (AFU_ORTHOLOGUE AFUA_1G04315)-RELATED"/>
    <property type="match status" value="1"/>
</dbReference>
<reference evidence="4" key="1">
    <citation type="journal article" date="2017" name="Genome Biol.">
        <title>Comparative genomics reveals high biological diversity and specific adaptations in the industrially and medically important fungal genus Aspergillus.</title>
        <authorList>
            <person name="de Vries R.P."/>
            <person name="Riley R."/>
            <person name="Wiebenga A."/>
            <person name="Aguilar-Osorio G."/>
            <person name="Amillis S."/>
            <person name="Uchima C.A."/>
            <person name="Anderluh G."/>
            <person name="Asadollahi M."/>
            <person name="Askin M."/>
            <person name="Barry K."/>
            <person name="Battaglia E."/>
            <person name="Bayram O."/>
            <person name="Benocci T."/>
            <person name="Braus-Stromeyer S.A."/>
            <person name="Caldana C."/>
            <person name="Canovas D."/>
            <person name="Cerqueira G.C."/>
            <person name="Chen F."/>
            <person name="Chen W."/>
            <person name="Choi C."/>
            <person name="Clum A."/>
            <person name="Dos Santos R.A."/>
            <person name="Damasio A.R."/>
            <person name="Diallinas G."/>
            <person name="Emri T."/>
            <person name="Fekete E."/>
            <person name="Flipphi M."/>
            <person name="Freyberg S."/>
            <person name="Gallo A."/>
            <person name="Gournas C."/>
            <person name="Habgood R."/>
            <person name="Hainaut M."/>
            <person name="Harispe M.L."/>
            <person name="Henrissat B."/>
            <person name="Hilden K.S."/>
            <person name="Hope R."/>
            <person name="Hossain A."/>
            <person name="Karabika E."/>
            <person name="Karaffa L."/>
            <person name="Karanyi Z."/>
            <person name="Krasevec N."/>
            <person name="Kuo A."/>
            <person name="Kusch H."/>
            <person name="LaButti K."/>
            <person name="Lagendijk E.L."/>
            <person name="Lapidus A."/>
            <person name="Levasseur A."/>
            <person name="Lindquist E."/>
            <person name="Lipzen A."/>
            <person name="Logrieco A.F."/>
            <person name="MacCabe A."/>
            <person name="Maekelae M.R."/>
            <person name="Malavazi I."/>
            <person name="Melin P."/>
            <person name="Meyer V."/>
            <person name="Mielnichuk N."/>
            <person name="Miskei M."/>
            <person name="Molnar A.P."/>
            <person name="Mule G."/>
            <person name="Ngan C.Y."/>
            <person name="Orejas M."/>
            <person name="Orosz E."/>
            <person name="Ouedraogo J.P."/>
            <person name="Overkamp K.M."/>
            <person name="Park H.-S."/>
            <person name="Perrone G."/>
            <person name="Piumi F."/>
            <person name="Punt P.J."/>
            <person name="Ram A.F."/>
            <person name="Ramon A."/>
            <person name="Rauscher S."/>
            <person name="Record E."/>
            <person name="Riano-Pachon D.M."/>
            <person name="Robert V."/>
            <person name="Roehrig J."/>
            <person name="Ruller R."/>
            <person name="Salamov A."/>
            <person name="Salih N.S."/>
            <person name="Samson R.A."/>
            <person name="Sandor E."/>
            <person name="Sanguinetti M."/>
            <person name="Schuetze T."/>
            <person name="Sepcic K."/>
            <person name="Shelest E."/>
            <person name="Sherlock G."/>
            <person name="Sophianopoulou V."/>
            <person name="Squina F.M."/>
            <person name="Sun H."/>
            <person name="Susca A."/>
            <person name="Todd R.B."/>
            <person name="Tsang A."/>
            <person name="Unkles S.E."/>
            <person name="van de Wiele N."/>
            <person name="van Rossen-Uffink D."/>
            <person name="Oliveira J.V."/>
            <person name="Vesth T.C."/>
            <person name="Visser J."/>
            <person name="Yu J.-H."/>
            <person name="Zhou M."/>
            <person name="Andersen M.R."/>
            <person name="Archer D.B."/>
            <person name="Baker S.E."/>
            <person name="Benoit I."/>
            <person name="Brakhage A.A."/>
            <person name="Braus G.H."/>
            <person name="Fischer R."/>
            <person name="Frisvad J.C."/>
            <person name="Goldman G.H."/>
            <person name="Houbraken J."/>
            <person name="Oakley B."/>
            <person name="Pocsi I."/>
            <person name="Scazzocchio C."/>
            <person name="Seiboth B."/>
            <person name="vanKuyk P.A."/>
            <person name="Wortman J."/>
            <person name="Dyer P.S."/>
            <person name="Grigoriev I.V."/>
        </authorList>
    </citation>
    <scope>NUCLEOTIDE SEQUENCE [LARGE SCALE GENOMIC DNA]</scope>
    <source>
        <strain evidence="4">CBS 506.65</strain>
    </source>
</reference>
<name>A0A1L9SKL7_9EURO</name>
<dbReference type="EMBL" id="KV878340">
    <property type="protein sequence ID" value="OJJ47750.1"/>
    <property type="molecule type" value="Genomic_DNA"/>
</dbReference>
<gene>
    <name evidence="3" type="ORF">ASPZODRAFT_1769791</name>
</gene>
<proteinExistence type="predicted"/>
<feature type="transmembrane region" description="Helical" evidence="1">
    <location>
        <begin position="158"/>
        <end position="178"/>
    </location>
</feature>
<dbReference type="RefSeq" id="XP_022582260.1">
    <property type="nucleotide sequence ID" value="XM_022727076.1"/>
</dbReference>
<dbReference type="Pfam" id="PF10615">
    <property type="entry name" value="DUF2470"/>
    <property type="match status" value="1"/>
</dbReference>
<dbReference type="InterPro" id="IPR019595">
    <property type="entry name" value="DUF2470"/>
</dbReference>
<dbReference type="Gene3D" id="3.20.180.10">
    <property type="entry name" value="PNP-oxidase-like"/>
    <property type="match status" value="1"/>
</dbReference>
<accession>A0A1L9SKL7</accession>
<keyword evidence="1" id="KW-0472">Membrane</keyword>
<evidence type="ECO:0000259" key="2">
    <source>
        <dbReference type="Pfam" id="PF10615"/>
    </source>
</evidence>
<keyword evidence="1" id="KW-1133">Transmembrane helix</keyword>